<dbReference type="STRING" id="857293.CAAU_2215"/>
<keyword evidence="4" id="KW-1185">Reference proteome</keyword>
<evidence type="ECO:0000313" key="3">
    <source>
        <dbReference type="EMBL" id="CCJ34299.1"/>
    </source>
</evidence>
<dbReference type="Pfam" id="PF00271">
    <property type="entry name" value="Helicase_C"/>
    <property type="match status" value="1"/>
</dbReference>
<comment type="caution">
    <text evidence="3">The sequence shown here is derived from an EMBL/GenBank/DDBJ whole genome shotgun (WGS) entry which is preliminary data.</text>
</comment>
<dbReference type="InterPro" id="IPR014001">
    <property type="entry name" value="Helicase_ATP-bd"/>
</dbReference>
<dbReference type="GO" id="GO:0005524">
    <property type="term" value="F:ATP binding"/>
    <property type="evidence" value="ECO:0007669"/>
    <property type="project" value="InterPro"/>
</dbReference>
<dbReference type="RefSeq" id="WP_008909555.1">
    <property type="nucleotide sequence ID" value="NZ_CAKP01000113.1"/>
</dbReference>
<evidence type="ECO:0000313" key="4">
    <source>
        <dbReference type="Proteomes" id="UP000007652"/>
    </source>
</evidence>
<dbReference type="OrthoDB" id="9814088at2"/>
<evidence type="ECO:0000259" key="2">
    <source>
        <dbReference type="PROSITE" id="PS51194"/>
    </source>
</evidence>
<feature type="domain" description="Helicase C-terminal" evidence="2">
    <location>
        <begin position="840"/>
        <end position="1006"/>
    </location>
</feature>
<keyword evidence="3" id="KW-0067">ATP-binding</keyword>
<dbReference type="GO" id="GO:0003677">
    <property type="term" value="F:DNA binding"/>
    <property type="evidence" value="ECO:0007669"/>
    <property type="project" value="InterPro"/>
</dbReference>
<organism evidence="3 4">
    <name type="scientific">Caloramator australicus RC3</name>
    <dbReference type="NCBI Taxonomy" id="857293"/>
    <lineage>
        <taxon>Bacteria</taxon>
        <taxon>Bacillati</taxon>
        <taxon>Bacillota</taxon>
        <taxon>Clostridia</taxon>
        <taxon>Eubacteriales</taxon>
        <taxon>Clostridiaceae</taxon>
        <taxon>Caloramator</taxon>
    </lineage>
</organism>
<keyword evidence="3" id="KW-0547">Nucleotide-binding</keyword>
<keyword evidence="3" id="KW-0378">Hydrolase</keyword>
<name>I7KW07_9CLOT</name>
<evidence type="ECO:0000256" key="1">
    <source>
        <dbReference type="SAM" id="Coils"/>
    </source>
</evidence>
<dbReference type="GO" id="GO:0004386">
    <property type="term" value="F:helicase activity"/>
    <property type="evidence" value="ECO:0007669"/>
    <property type="project" value="UniProtKB-KW"/>
</dbReference>
<reference evidence="3 4" key="1">
    <citation type="journal article" date="2011" name="J. Bacteriol.">
        <title>Draft genome sequence of Caloramator australicus strain RC3T, a thermoanaerobe from the Great Artesian Basin of Australia.</title>
        <authorList>
            <person name="Ogg C.D."/>
            <person name="Patel B.K.C."/>
        </authorList>
    </citation>
    <scope>NUCLEOTIDE SEQUENCE [LARGE SCALE GENOMIC DNA]</scope>
    <source>
        <strain evidence="3 4">RC3</strain>
    </source>
</reference>
<dbReference type="SUPFAM" id="SSF52540">
    <property type="entry name" value="P-loop containing nucleoside triphosphate hydrolases"/>
    <property type="match status" value="2"/>
</dbReference>
<feature type="coiled-coil region" evidence="1">
    <location>
        <begin position="624"/>
        <end position="655"/>
    </location>
</feature>
<gene>
    <name evidence="3" type="ORF">CAAU_2215</name>
</gene>
<dbReference type="GO" id="GO:0016787">
    <property type="term" value="F:hydrolase activity"/>
    <property type="evidence" value="ECO:0007669"/>
    <property type="project" value="InterPro"/>
</dbReference>
<dbReference type="Gene3D" id="3.40.50.300">
    <property type="entry name" value="P-loop containing nucleotide triphosphate hydrolases"/>
    <property type="match status" value="2"/>
</dbReference>
<dbReference type="EMBL" id="CAKP01000113">
    <property type="protein sequence ID" value="CCJ34299.1"/>
    <property type="molecule type" value="Genomic_DNA"/>
</dbReference>
<proteinExistence type="predicted"/>
<dbReference type="PROSITE" id="PS51194">
    <property type="entry name" value="HELICASE_CTER"/>
    <property type="match status" value="1"/>
</dbReference>
<dbReference type="InterPro" id="IPR001650">
    <property type="entry name" value="Helicase_C-like"/>
</dbReference>
<dbReference type="Proteomes" id="UP000007652">
    <property type="component" value="Unassembled WGS sequence"/>
</dbReference>
<keyword evidence="1" id="KW-0175">Coiled coil</keyword>
<sequence>MNLSCIEEEVLNSLKDFQRATVEHVFSLFINGQNRVLVADEVGLGKTLIAKGTIAKLARHYKEKYKKDIFKVVYVCSNLNIANQNIRKLKVTDNDYIDNISDTRISMQHLKVFEQEIELKNNGNYIQLIPITPSTSFNLINGGYGNADERALIFVILKEMGIFNDYLKELNIILTDTATSSFNNKLLKYEERVKRCNEKTNGKYLKTIIEKIKSYSNFKEIYDETVKVCLDLRNNKIGKKTVIYRLISKLRIMFASISLDFLNPDLIIMDEFQRFKFLISEDSSTEIGLLVSKFLKGKEEKVLLLSATPYKLFSTMEEISEIKLDEHYVEFFEVINFLFNDEIKLKEFKEIWKDYSIKLRELNFDFISVIEAKNNAEDALYRAVCRTERISAIEEGDFVDDREAKETLKISEKDILSYIEAESLIKEIGLKFSVPVDYVKSSPYIMSFMREYKLKEYIEKYFKDNPQDIHLAEKKLLWIDEDAVRRYEKIDITNSRLQKLLDEAFKNNSQLLLWVPPSKPYYEFKGFFKGNENFSKILVFSSWEMVPRMIASLVSYECERRTIGKLLEVSSNKQNADYFAPNNKRFPYPRLRFSLLLESPQAMSLFCLLYPSKTLANLYDPIKYLNEKKTLSEIEKDLKEKINKLLSKLKIYQETTSREDDRWYYLTPLLLDDGVYVENWFDALNGVIKELVDDEKGAKGFKAHIQKLKEYYDLKSKLKLGKMPKDLDDVLVNMAISSPAVCSYRTYEGNSLYATKFAKAVMDMFNKPEAIAAVDLSFNDDGLKKEKQKNIFARLLERIGVESEDRAYWKNVLLYCKHGNFQALLDEYKHMIIDLYSIKDSKDKIKIIGDTMIETVKTHTASYKVDTLKSFKGRIKGEKTEDIQMRSHYAVSYHKSDETTSDTNRKESIRKAFNSPFRPFVLATTSIGQEGLDFHLYCRKIMHWNLPLNPIDLEQREGRINRYKCLAIRQNLVKRYGDRITFKNDVWDEIFDYATKELKKDESDLVPYWCIPDNQEIKIERFVPAYPLSKDVERYERIIKILSLYRLTLGQTRQEELLEHIFEKYCDVKELKKLFINLSPYYKNIKK</sequence>
<dbReference type="InterPro" id="IPR027417">
    <property type="entry name" value="P-loop_NTPase"/>
</dbReference>
<protein>
    <submittedName>
        <fullName evidence="3">Helicase, C-terminal</fullName>
    </submittedName>
</protein>
<dbReference type="eggNOG" id="COG0553">
    <property type="taxonomic scope" value="Bacteria"/>
</dbReference>
<dbReference type="AlphaFoldDB" id="I7KW07"/>
<dbReference type="InterPro" id="IPR006935">
    <property type="entry name" value="Helicase/UvrB_N"/>
</dbReference>
<dbReference type="Pfam" id="PF04851">
    <property type="entry name" value="ResIII"/>
    <property type="match status" value="1"/>
</dbReference>
<accession>I7KW07</accession>
<keyword evidence="3" id="KW-0347">Helicase</keyword>
<dbReference type="SMART" id="SM00487">
    <property type="entry name" value="DEXDc"/>
    <property type="match status" value="1"/>
</dbReference>